<keyword evidence="1 2" id="KW-0238">DNA-binding</keyword>
<dbReference type="PROSITE" id="PS50977">
    <property type="entry name" value="HTH_TETR_2"/>
    <property type="match status" value="1"/>
</dbReference>
<dbReference type="Gene3D" id="1.10.357.10">
    <property type="entry name" value="Tetracycline Repressor, domain 2"/>
    <property type="match status" value="1"/>
</dbReference>
<evidence type="ECO:0000256" key="2">
    <source>
        <dbReference type="PROSITE-ProRule" id="PRU00335"/>
    </source>
</evidence>
<dbReference type="InterPro" id="IPR001647">
    <property type="entry name" value="HTH_TetR"/>
</dbReference>
<feature type="DNA-binding region" description="H-T-H motif" evidence="2">
    <location>
        <begin position="34"/>
        <end position="53"/>
    </location>
</feature>
<proteinExistence type="predicted"/>
<dbReference type="InterPro" id="IPR009057">
    <property type="entry name" value="Homeodomain-like_sf"/>
</dbReference>
<dbReference type="GO" id="GO:0003677">
    <property type="term" value="F:DNA binding"/>
    <property type="evidence" value="ECO:0007669"/>
    <property type="project" value="UniProtKB-UniRule"/>
</dbReference>
<accession>A0A2N6SM13</accession>
<dbReference type="Proteomes" id="UP000235682">
    <property type="component" value="Unassembled WGS sequence"/>
</dbReference>
<dbReference type="AlphaFoldDB" id="A0A2N6SM13"/>
<dbReference type="Pfam" id="PF00440">
    <property type="entry name" value="TetR_N"/>
    <property type="match status" value="1"/>
</dbReference>
<dbReference type="PANTHER" id="PTHR43479:SF11">
    <property type="entry name" value="ACREF_ENVCD OPERON REPRESSOR-RELATED"/>
    <property type="match status" value="1"/>
</dbReference>
<gene>
    <name evidence="4" type="ORF">CJ205_06150</name>
</gene>
<sequence>MAKETFHNLSNEKKERILSAAKQEFEQHPLQHATVKAIIETANISRGSFYQYFDDLEDCYFTTIRHYTVNMHQVFQQLYQRHQHNLKKTLKEYGDVIKEEFYSQNLRDLYRSYYLSWTLKGTDNPMEDIEIELERVRFISTIIHSVIERSFIENWSKDTFSQIYTMHAKWLIEGVSESLRKKGR</sequence>
<comment type="caution">
    <text evidence="4">The sequence shown here is derived from an EMBL/GenBank/DDBJ whole genome shotgun (WGS) entry which is preliminary data.</text>
</comment>
<feature type="domain" description="HTH tetR-type" evidence="3">
    <location>
        <begin position="11"/>
        <end position="71"/>
    </location>
</feature>
<name>A0A2N6SM13_9LACT</name>
<reference evidence="4 5" key="1">
    <citation type="submission" date="2017-09" db="EMBL/GenBank/DDBJ databases">
        <title>Bacterial strain isolated from the female urinary microbiota.</title>
        <authorList>
            <person name="Thomas-White K."/>
            <person name="Kumar N."/>
            <person name="Forster S."/>
            <person name="Putonti C."/>
            <person name="Lawley T."/>
            <person name="Wolfe A.J."/>
        </authorList>
    </citation>
    <scope>NUCLEOTIDE SEQUENCE [LARGE SCALE GENOMIC DNA]</scope>
    <source>
        <strain evidence="4 5">UMB0852</strain>
    </source>
</reference>
<evidence type="ECO:0000256" key="1">
    <source>
        <dbReference type="ARBA" id="ARBA00023125"/>
    </source>
</evidence>
<dbReference type="InterPro" id="IPR050624">
    <property type="entry name" value="HTH-type_Tx_Regulator"/>
</dbReference>
<dbReference type="RefSeq" id="WP_102227678.1">
    <property type="nucleotide sequence ID" value="NZ_PNFY01000013.1"/>
</dbReference>
<evidence type="ECO:0000313" key="4">
    <source>
        <dbReference type="EMBL" id="PMC58115.1"/>
    </source>
</evidence>
<dbReference type="EMBL" id="PNHE01000025">
    <property type="protein sequence ID" value="PMC58115.1"/>
    <property type="molecule type" value="Genomic_DNA"/>
</dbReference>
<organism evidence="4 5">
    <name type="scientific">Dolosicoccus paucivorans</name>
    <dbReference type="NCBI Taxonomy" id="84521"/>
    <lineage>
        <taxon>Bacteria</taxon>
        <taxon>Bacillati</taxon>
        <taxon>Bacillota</taxon>
        <taxon>Bacilli</taxon>
        <taxon>Lactobacillales</taxon>
        <taxon>Aerococcaceae</taxon>
        <taxon>Dolosicoccus</taxon>
    </lineage>
</organism>
<dbReference type="STRING" id="84521.SAMN04487994_10415"/>
<dbReference type="PANTHER" id="PTHR43479">
    <property type="entry name" value="ACREF/ENVCD OPERON REPRESSOR-RELATED"/>
    <property type="match status" value="1"/>
</dbReference>
<dbReference type="OrthoDB" id="9812484at2"/>
<dbReference type="InterPro" id="IPR049443">
    <property type="entry name" value="TetR_YgfC-like_C"/>
</dbReference>
<evidence type="ECO:0000313" key="5">
    <source>
        <dbReference type="Proteomes" id="UP000235682"/>
    </source>
</evidence>
<dbReference type="Pfam" id="PF21626">
    <property type="entry name" value="TetR-C_39"/>
    <property type="match status" value="1"/>
</dbReference>
<dbReference type="SUPFAM" id="SSF46689">
    <property type="entry name" value="Homeodomain-like"/>
    <property type="match status" value="1"/>
</dbReference>
<protein>
    <submittedName>
        <fullName evidence="4">TetR/AcrR family transcriptional regulator</fullName>
    </submittedName>
</protein>
<keyword evidence="5" id="KW-1185">Reference proteome</keyword>
<evidence type="ECO:0000259" key="3">
    <source>
        <dbReference type="PROSITE" id="PS50977"/>
    </source>
</evidence>